<comment type="similarity">
    <text evidence="5">Belongs to the CCDC47 family.</text>
</comment>
<keyword evidence="9" id="KW-1185">Reference proteome</keyword>
<reference evidence="8 9" key="1">
    <citation type="submission" date="2013-05" db="EMBL/GenBank/DDBJ databases">
        <title>Draft genome of the parasitic nematode Anyclostoma ceylanicum.</title>
        <authorList>
            <person name="Mitreva M."/>
        </authorList>
    </citation>
    <scope>NUCLEOTIDE SEQUENCE [LARGE SCALE GENOMIC DNA]</scope>
</reference>
<dbReference type="Pfam" id="PF07946">
    <property type="entry name" value="CCDC47"/>
    <property type="match status" value="1"/>
</dbReference>
<dbReference type="PANTHER" id="PTHR12883">
    <property type="entry name" value="ADIPOCYTE-SPECIFIC PROTEIN 4-RELATED"/>
    <property type="match status" value="1"/>
</dbReference>
<dbReference type="GO" id="GO:0030867">
    <property type="term" value="C:rough endoplasmic reticulum membrane"/>
    <property type="evidence" value="ECO:0007669"/>
    <property type="project" value="UniProtKB-SubCell"/>
</dbReference>
<proteinExistence type="inferred from homology"/>
<keyword evidence="1" id="KW-0812">Transmembrane</keyword>
<accession>A0A0D6LWP6</accession>
<gene>
    <name evidence="8" type="ORF">ANCCEY_08842</name>
</gene>
<evidence type="ECO:0000256" key="1">
    <source>
        <dbReference type="ARBA" id="ARBA00022692"/>
    </source>
</evidence>
<dbReference type="AlphaFoldDB" id="A0A0D6LWP6"/>
<sequence>MYLLNYVIGRNTNQSLALEWFDNVRGLLEQQFALVGDDGVNEYPESSAAVQRETDCSYTVWCSGRVGVNGMLIQIKTMKRQDLMSRIMGFFSPQKDRITFKLELDPGELDSFVMVFGQKKAVVKQYKDMLDLSTYTVEKKTTSQFGLPPRFGPRYFFALYTEQVEATYAIFEPGVSAILRKYEKAIEYVHISDQYSGPKPPEYVSGETYTRLPEVVRLVQFSLNLDECRDKDAQAELLQLMFYIVDKVRKFRLSKEAKQKADKRRREVEEAFIKTTHQLRQEAAQVKCIVYTCFYFIFLLDLP</sequence>
<dbReference type="GO" id="GO:0032469">
    <property type="term" value="P:endoplasmic reticulum calcium ion homeostasis"/>
    <property type="evidence" value="ECO:0007669"/>
    <property type="project" value="InterPro"/>
</dbReference>
<comment type="subcellular location">
    <subcellularLocation>
        <location evidence="4">Rough endoplasmic reticulum membrane</location>
        <topology evidence="4">Single-pass type I membrane protein</topology>
    </subcellularLocation>
</comment>
<dbReference type="InterPro" id="IPR012879">
    <property type="entry name" value="CCDC47"/>
</dbReference>
<evidence type="ECO:0000256" key="4">
    <source>
        <dbReference type="ARBA" id="ARBA00034697"/>
    </source>
</evidence>
<evidence type="ECO:0000256" key="3">
    <source>
        <dbReference type="ARBA" id="ARBA00023136"/>
    </source>
</evidence>
<name>A0A0D6LWP6_9BILA</name>
<protein>
    <recommendedName>
        <fullName evidence="6">PAT complex subunit CCDC47</fullName>
    </recommendedName>
    <alternativeName>
        <fullName evidence="7">Coiled-coil domain-containing protein 47</fullName>
    </alternativeName>
</protein>
<dbReference type="GO" id="GO:0005509">
    <property type="term" value="F:calcium ion binding"/>
    <property type="evidence" value="ECO:0007669"/>
    <property type="project" value="InterPro"/>
</dbReference>
<evidence type="ECO:0000256" key="2">
    <source>
        <dbReference type="ARBA" id="ARBA00022989"/>
    </source>
</evidence>
<dbReference type="EMBL" id="KE125070">
    <property type="protein sequence ID" value="EPB72047.1"/>
    <property type="molecule type" value="Genomic_DNA"/>
</dbReference>
<keyword evidence="2" id="KW-1133">Transmembrane helix</keyword>
<evidence type="ECO:0000256" key="7">
    <source>
        <dbReference type="ARBA" id="ARBA00034902"/>
    </source>
</evidence>
<evidence type="ECO:0000313" key="8">
    <source>
        <dbReference type="EMBL" id="EPB72047.1"/>
    </source>
</evidence>
<dbReference type="PANTHER" id="PTHR12883:SF0">
    <property type="entry name" value="PAT COMPLEX SUBUNIT CCDC47"/>
    <property type="match status" value="1"/>
</dbReference>
<keyword evidence="3" id="KW-0472">Membrane</keyword>
<evidence type="ECO:0000256" key="6">
    <source>
        <dbReference type="ARBA" id="ARBA00034875"/>
    </source>
</evidence>
<organism evidence="8 9">
    <name type="scientific">Ancylostoma ceylanicum</name>
    <dbReference type="NCBI Taxonomy" id="53326"/>
    <lineage>
        <taxon>Eukaryota</taxon>
        <taxon>Metazoa</taxon>
        <taxon>Ecdysozoa</taxon>
        <taxon>Nematoda</taxon>
        <taxon>Chromadorea</taxon>
        <taxon>Rhabditida</taxon>
        <taxon>Rhabditina</taxon>
        <taxon>Rhabditomorpha</taxon>
        <taxon>Strongyloidea</taxon>
        <taxon>Ancylostomatidae</taxon>
        <taxon>Ancylostomatinae</taxon>
        <taxon>Ancylostoma</taxon>
    </lineage>
</organism>
<evidence type="ECO:0000256" key="5">
    <source>
        <dbReference type="ARBA" id="ARBA00034746"/>
    </source>
</evidence>
<dbReference type="Proteomes" id="UP000054495">
    <property type="component" value="Unassembled WGS sequence"/>
</dbReference>
<evidence type="ECO:0000313" key="9">
    <source>
        <dbReference type="Proteomes" id="UP000054495"/>
    </source>
</evidence>